<dbReference type="Proteomes" id="UP000265725">
    <property type="component" value="Chromosome"/>
</dbReference>
<keyword evidence="3" id="KW-1133">Transmembrane helix</keyword>
<organism evidence="6 7">
    <name type="scientific">Paenisporosarcina cavernae</name>
    <dbReference type="NCBI Taxonomy" id="2320858"/>
    <lineage>
        <taxon>Bacteria</taxon>
        <taxon>Bacillati</taxon>
        <taxon>Bacillota</taxon>
        <taxon>Bacilli</taxon>
        <taxon>Bacillales</taxon>
        <taxon>Caryophanaceae</taxon>
        <taxon>Paenisporosarcina</taxon>
    </lineage>
</organism>
<proteinExistence type="predicted"/>
<dbReference type="AlphaFoldDB" id="A0A385YV84"/>
<evidence type="ECO:0000313" key="7">
    <source>
        <dbReference type="Proteomes" id="UP000265725"/>
    </source>
</evidence>
<name>A0A385YV84_9BACL</name>
<evidence type="ECO:0000313" key="6">
    <source>
        <dbReference type="EMBL" id="AYC29472.1"/>
    </source>
</evidence>
<dbReference type="GO" id="GO:0012505">
    <property type="term" value="C:endomembrane system"/>
    <property type="evidence" value="ECO:0007669"/>
    <property type="project" value="UniProtKB-SubCell"/>
</dbReference>
<comment type="subcellular location">
    <subcellularLocation>
        <location evidence="1">Endomembrane system</location>
        <topology evidence="1">Multi-pass membrane protein</topology>
    </subcellularLocation>
</comment>
<dbReference type="RefSeq" id="WP_119883212.1">
    <property type="nucleotide sequence ID" value="NZ_CP032418.1"/>
</dbReference>
<dbReference type="OrthoDB" id="9793277at2"/>
<keyword evidence="2" id="KW-0812">Transmembrane</keyword>
<accession>A0A385YV84</accession>
<evidence type="ECO:0000259" key="5">
    <source>
        <dbReference type="Pfam" id="PF06803"/>
    </source>
</evidence>
<feature type="domain" description="DUF1232" evidence="5">
    <location>
        <begin position="70"/>
        <end position="106"/>
    </location>
</feature>
<evidence type="ECO:0000256" key="2">
    <source>
        <dbReference type="ARBA" id="ARBA00022692"/>
    </source>
</evidence>
<evidence type="ECO:0000256" key="4">
    <source>
        <dbReference type="ARBA" id="ARBA00023136"/>
    </source>
</evidence>
<reference evidence="7" key="1">
    <citation type="submission" date="2018-09" db="EMBL/GenBank/DDBJ databases">
        <authorList>
            <person name="Zhu H."/>
        </authorList>
    </citation>
    <scope>NUCLEOTIDE SEQUENCE [LARGE SCALE GENOMIC DNA]</scope>
    <source>
        <strain evidence="7">K2R23-3</strain>
    </source>
</reference>
<dbReference type="KEGG" id="paek:D3873_06085"/>
<gene>
    <name evidence="6" type="ORF">D3873_06085</name>
</gene>
<keyword evidence="4" id="KW-0472">Membrane</keyword>
<protein>
    <submittedName>
        <fullName evidence="6">DUF1232 domain-containing protein</fullName>
    </submittedName>
</protein>
<dbReference type="InterPro" id="IPR010652">
    <property type="entry name" value="DUF1232"/>
</dbReference>
<evidence type="ECO:0000256" key="3">
    <source>
        <dbReference type="ARBA" id="ARBA00022989"/>
    </source>
</evidence>
<keyword evidence="7" id="KW-1185">Reference proteome</keyword>
<dbReference type="EMBL" id="CP032418">
    <property type="protein sequence ID" value="AYC29472.1"/>
    <property type="molecule type" value="Genomic_DNA"/>
</dbReference>
<evidence type="ECO:0000256" key="1">
    <source>
        <dbReference type="ARBA" id="ARBA00004127"/>
    </source>
</evidence>
<dbReference type="Pfam" id="PF06803">
    <property type="entry name" value="DUF1232"/>
    <property type="match status" value="1"/>
</dbReference>
<sequence length="165" mass="18674">MSEYELSKPLPPQEKQETFYLHLRTKITNFVDKKNFPSGDKWTSYLLFAPDLFYLLMKSMTDSRIDGKDKVLIGSGILYFLTPIDVLPEGLIGPGGFMDDIVVATFVVNTLLNKLPTNLLEEHWVGDKSLLSSLQKLTNLSDSLFSKLPARSLLGKFMKKSKPKK</sequence>